<name>A0AA46SA11_9NOCA</name>
<dbReference type="SUPFAM" id="SSF53706">
    <property type="entry name" value="Formate dehydrogenase/DMSO reductase, domains 1-3"/>
    <property type="match status" value="1"/>
</dbReference>
<dbReference type="AlphaFoldDB" id="A0AA46SA11"/>
<dbReference type="InterPro" id="IPR006656">
    <property type="entry name" value="Mopterin_OxRdtase"/>
</dbReference>
<dbReference type="GO" id="GO:0051536">
    <property type="term" value="F:iron-sulfur cluster binding"/>
    <property type="evidence" value="ECO:0007669"/>
    <property type="project" value="UniProtKB-KW"/>
</dbReference>
<dbReference type="InterPro" id="IPR006657">
    <property type="entry name" value="MoPterin_dinucl-bd_dom"/>
</dbReference>
<dbReference type="EMBL" id="CP106982">
    <property type="protein sequence ID" value="UYF93378.1"/>
    <property type="molecule type" value="Genomic_DNA"/>
</dbReference>
<dbReference type="PROSITE" id="PS51669">
    <property type="entry name" value="4FE4S_MOW_BIS_MGD"/>
    <property type="match status" value="1"/>
</dbReference>
<keyword evidence="2" id="KW-0479">Metal-binding</keyword>
<keyword evidence="3" id="KW-0408">Iron</keyword>
<dbReference type="GO" id="GO:0016491">
    <property type="term" value="F:oxidoreductase activity"/>
    <property type="evidence" value="ECO:0007669"/>
    <property type="project" value="InterPro"/>
</dbReference>
<dbReference type="PANTHER" id="PTHR43742:SF6">
    <property type="entry name" value="OXIDOREDUCTASE YYAE-RELATED"/>
    <property type="match status" value="1"/>
</dbReference>
<organism evidence="6 7">
    <name type="scientific">Rhodococcus aetherivorans</name>
    <dbReference type="NCBI Taxonomy" id="191292"/>
    <lineage>
        <taxon>Bacteria</taxon>
        <taxon>Bacillati</taxon>
        <taxon>Actinomycetota</taxon>
        <taxon>Actinomycetes</taxon>
        <taxon>Mycobacteriales</taxon>
        <taxon>Nocardiaceae</taxon>
        <taxon>Rhodococcus</taxon>
    </lineage>
</organism>
<reference evidence="6" key="1">
    <citation type="submission" date="2022-09" db="EMBL/GenBank/DDBJ databases">
        <title>The genome sequence of Rhodococcus aetherivorans N1.</title>
        <authorList>
            <person name="Jiang W."/>
        </authorList>
    </citation>
    <scope>NUCLEOTIDE SEQUENCE</scope>
    <source>
        <strain evidence="6">N1</strain>
    </source>
</reference>
<dbReference type="SMART" id="SM00926">
    <property type="entry name" value="Molybdop_Fe4S4"/>
    <property type="match status" value="1"/>
</dbReference>
<evidence type="ECO:0000256" key="1">
    <source>
        <dbReference type="ARBA" id="ARBA00010312"/>
    </source>
</evidence>
<dbReference type="GO" id="GO:0043546">
    <property type="term" value="F:molybdopterin cofactor binding"/>
    <property type="evidence" value="ECO:0007669"/>
    <property type="project" value="InterPro"/>
</dbReference>
<dbReference type="GO" id="GO:0046872">
    <property type="term" value="F:metal ion binding"/>
    <property type="evidence" value="ECO:0007669"/>
    <property type="project" value="UniProtKB-KW"/>
</dbReference>
<accession>A0AA46SA11</accession>
<dbReference type="Proteomes" id="UP001163947">
    <property type="component" value="Chromosome"/>
</dbReference>
<evidence type="ECO:0000256" key="2">
    <source>
        <dbReference type="ARBA" id="ARBA00022723"/>
    </source>
</evidence>
<evidence type="ECO:0000259" key="5">
    <source>
        <dbReference type="PROSITE" id="PS51669"/>
    </source>
</evidence>
<dbReference type="Pfam" id="PF04879">
    <property type="entry name" value="Molybdop_Fe4S4"/>
    <property type="match status" value="1"/>
</dbReference>
<gene>
    <name evidence="6" type="ORF">OCS65_23525</name>
</gene>
<dbReference type="InterPro" id="IPR006963">
    <property type="entry name" value="Mopterin_OxRdtase_4Fe-4S_dom"/>
</dbReference>
<dbReference type="InterPro" id="IPR009010">
    <property type="entry name" value="Asp_de-COase-like_dom_sf"/>
</dbReference>
<dbReference type="Gene3D" id="2.40.40.20">
    <property type="match status" value="1"/>
</dbReference>
<dbReference type="PANTHER" id="PTHR43742">
    <property type="entry name" value="TRIMETHYLAMINE-N-OXIDE REDUCTASE"/>
    <property type="match status" value="1"/>
</dbReference>
<evidence type="ECO:0000256" key="3">
    <source>
        <dbReference type="ARBA" id="ARBA00023004"/>
    </source>
</evidence>
<feature type="domain" description="4Fe-4S Mo/W bis-MGD-type" evidence="5">
    <location>
        <begin position="1"/>
        <end position="57"/>
    </location>
</feature>
<dbReference type="RefSeq" id="WP_263507787.1">
    <property type="nucleotide sequence ID" value="NZ_CP106982.1"/>
</dbReference>
<dbReference type="GeneID" id="83623453"/>
<dbReference type="InterPro" id="IPR050612">
    <property type="entry name" value="Prok_Mopterin_Oxidored"/>
</dbReference>
<evidence type="ECO:0000313" key="6">
    <source>
        <dbReference type="EMBL" id="UYF93378.1"/>
    </source>
</evidence>
<evidence type="ECO:0000313" key="7">
    <source>
        <dbReference type="Proteomes" id="UP001163947"/>
    </source>
</evidence>
<proteinExistence type="inferred from homology"/>
<dbReference type="Pfam" id="PF01568">
    <property type="entry name" value="Molydop_binding"/>
    <property type="match status" value="1"/>
</dbReference>
<comment type="similarity">
    <text evidence="1">Belongs to the prokaryotic molybdopterin-containing oxidoreductase family.</text>
</comment>
<protein>
    <submittedName>
        <fullName evidence="6">Molybdopterin-dependent oxidoreductase</fullName>
    </submittedName>
</protein>
<sequence length="707" mass="76208">MPVKLSYCRLCPASCGVRVEVDGDRILGIVGDGLHPLSGGYSCPKGRRGGDFHQGPDRLTTSMRRTPGGNFEPIPVEVAIAEIAERLEAITGEHGPDALALFMGTQQNFAALTGPMARAWFRTTGSRKLFSTMTIDQSAKWIVQSRMGEYLGGRQRFDTADVWLLAGTNPMVSLNGGDGDGAITQNPSVTIRRARERGLKLIVVDPRRTETAVRADLHLQLRPGTDAALFAGLLHVILSEGCHDHGFCERFADGLEELGAAVAPATPAHTEAVTGVPAADVIRAARMFAAGRRGMATTGTGVCMGPHSNVAEHLAACLNVVCGRYLREGEVTPNRNVLARTTPLKAEVRPPYRTWESGFRSRIGRIGTMNGELPSGILADEILEPGADRVRALVVSGGNPARALPDREKVERALSELELLVCVDTRMSDTARLADYVIAPTMAYERPDHTLLMEFFFARPFAQYTPRLVAPPAGVIEDWEFFFRLASAAGHTVKFAGRVLDPDVPPTSDEMLAMFAERGRVSMDEVMSARRGTLAPPEEKVVGPPAEGASEHRLALCPDDVSAEIAAALGESTPQRGLTMRLTVRRMRELMNSVGRDVSGLARFGYNPAHVNPQDLRQLGIEHGDIVRIRSAHGRIRAVAHTDPTVRQGTVSMTHCWGASDADADPRGVGSNVNDLTGYDRVQNINAMPVMTAVPVAVESEVPAGAH</sequence>
<dbReference type="Gene3D" id="3.40.228.10">
    <property type="entry name" value="Dimethylsulfoxide Reductase, domain 2"/>
    <property type="match status" value="1"/>
</dbReference>
<dbReference type="CDD" id="cd02775">
    <property type="entry name" value="MopB_CT"/>
    <property type="match status" value="1"/>
</dbReference>
<evidence type="ECO:0000256" key="4">
    <source>
        <dbReference type="ARBA" id="ARBA00023014"/>
    </source>
</evidence>
<keyword evidence="4" id="KW-0411">Iron-sulfur</keyword>
<dbReference type="Gene3D" id="2.20.25.90">
    <property type="entry name" value="ADC-like domains"/>
    <property type="match status" value="1"/>
</dbReference>
<dbReference type="SUPFAM" id="SSF50692">
    <property type="entry name" value="ADC-like"/>
    <property type="match status" value="1"/>
</dbReference>
<dbReference type="Gene3D" id="3.40.50.740">
    <property type="match status" value="1"/>
</dbReference>
<dbReference type="Pfam" id="PF00384">
    <property type="entry name" value="Molybdopterin"/>
    <property type="match status" value="1"/>
</dbReference>